<organism evidence="2 3">
    <name type="scientific">Rufibacter sediminis</name>
    <dbReference type="NCBI Taxonomy" id="2762756"/>
    <lineage>
        <taxon>Bacteria</taxon>
        <taxon>Pseudomonadati</taxon>
        <taxon>Bacteroidota</taxon>
        <taxon>Cytophagia</taxon>
        <taxon>Cytophagales</taxon>
        <taxon>Hymenobacteraceae</taxon>
        <taxon>Rufibacter</taxon>
    </lineage>
</organism>
<dbReference type="Proteomes" id="UP000659698">
    <property type="component" value="Unassembled WGS sequence"/>
</dbReference>
<feature type="transmembrane region" description="Helical" evidence="1">
    <location>
        <begin position="7"/>
        <end position="26"/>
    </location>
</feature>
<keyword evidence="3" id="KW-1185">Reference proteome</keyword>
<accession>A0ABR6VP34</accession>
<keyword evidence="1" id="KW-0812">Transmembrane</keyword>
<comment type="caution">
    <text evidence="2">The sequence shown here is derived from an EMBL/GenBank/DDBJ whole genome shotgun (WGS) entry which is preliminary data.</text>
</comment>
<proteinExistence type="predicted"/>
<dbReference type="EMBL" id="JACOAF010000008">
    <property type="protein sequence ID" value="MBC3538687.1"/>
    <property type="molecule type" value="Genomic_DNA"/>
</dbReference>
<keyword evidence="1" id="KW-1133">Transmembrane helix</keyword>
<keyword evidence="1" id="KW-0472">Membrane</keyword>
<gene>
    <name evidence="2" type="ORF">H7U12_03280</name>
</gene>
<evidence type="ECO:0000313" key="2">
    <source>
        <dbReference type="EMBL" id="MBC3538687.1"/>
    </source>
</evidence>
<feature type="transmembrane region" description="Helical" evidence="1">
    <location>
        <begin position="67"/>
        <end position="87"/>
    </location>
</feature>
<protein>
    <recommendedName>
        <fullName evidence="4">DUF4131 domain-containing protein</fullName>
    </recommendedName>
</protein>
<evidence type="ECO:0000256" key="1">
    <source>
        <dbReference type="SAM" id="Phobius"/>
    </source>
</evidence>
<feature type="transmembrane region" description="Helical" evidence="1">
    <location>
        <begin position="32"/>
        <end position="60"/>
    </location>
</feature>
<name>A0ABR6VP34_9BACT</name>
<dbReference type="RefSeq" id="WP_186632833.1">
    <property type="nucleotide sequence ID" value="NZ_JACOAF010000008.1"/>
</dbReference>
<reference evidence="2 3" key="1">
    <citation type="journal article" date="2019" name="Int. J. Syst. Evol. Microbiol.">
        <title>Rufibacter sediminis sp. nov., isolated from freshwater lake sediment.</title>
        <authorList>
            <person name="Qu J.H."/>
            <person name="Zhang L.J."/>
            <person name="Fu Y.H."/>
            <person name="Li H.F."/>
        </authorList>
    </citation>
    <scope>NUCLEOTIDE SEQUENCE [LARGE SCALE GENOMIC DNA]</scope>
    <source>
        <strain evidence="2 3">H-1</strain>
    </source>
</reference>
<evidence type="ECO:0000313" key="3">
    <source>
        <dbReference type="Proteomes" id="UP000659698"/>
    </source>
</evidence>
<evidence type="ECO:0008006" key="4">
    <source>
        <dbReference type="Google" id="ProtNLM"/>
    </source>
</evidence>
<sequence length="228" mass="25417">MKDKKLKIFAGLLSTLLLISLIIKLINAPGGMILSGLVLGSFVLVVFLLGSLIVAAFFRLIFKNTSFLTLFSINTSIGFIVFHYNLYSPTLTITVPPGFTGEVNLVLSNVEDNILKVDSNGIGYVNQWTFDKTYIKPIVIESTGRNITEHCVGFNPSTFWGKGKTCCFQGKQINTLSFEIVPSERIGQKQYYFKDLTQLVDTTLVLATSPDRYTKIQTQPLEVELDKK</sequence>